<evidence type="ECO:0000313" key="3">
    <source>
        <dbReference type="Proteomes" id="UP000654947"/>
    </source>
</evidence>
<dbReference type="CDD" id="cd01832">
    <property type="entry name" value="SGNH_hydrolase_like_1"/>
    <property type="match status" value="1"/>
</dbReference>
<dbReference type="Pfam" id="PF13472">
    <property type="entry name" value="Lipase_GDSL_2"/>
    <property type="match status" value="1"/>
</dbReference>
<reference evidence="2 3" key="1">
    <citation type="journal article" date="2014" name="Int. J. Syst. Evol. Microbiol.">
        <title>Complete genome sequence of Corynebacterium casei LMG S-19264T (=DSM 44701T), isolated from a smear-ripened cheese.</title>
        <authorList>
            <consortium name="US DOE Joint Genome Institute (JGI-PGF)"/>
            <person name="Walter F."/>
            <person name="Albersmeier A."/>
            <person name="Kalinowski J."/>
            <person name="Ruckert C."/>
        </authorList>
    </citation>
    <scope>NUCLEOTIDE SEQUENCE [LARGE SCALE GENOMIC DNA]</scope>
    <source>
        <strain evidence="2 3">KCTC 19473</strain>
    </source>
</reference>
<dbReference type="InterPro" id="IPR013830">
    <property type="entry name" value="SGNH_hydro"/>
</dbReference>
<dbReference type="AlphaFoldDB" id="A0A918XF36"/>
<accession>A0A918XF36</accession>
<feature type="domain" description="SGNH hydrolase-type esterase" evidence="1">
    <location>
        <begin position="23"/>
        <end position="196"/>
    </location>
</feature>
<name>A0A918XF36_9ACTN</name>
<comment type="caution">
    <text evidence="2">The sequence shown here is derived from an EMBL/GenBank/DDBJ whole genome shotgun (WGS) entry which is preliminary data.</text>
</comment>
<sequence length="271" mass="29483">MGGSVARRQEGPVSEQPFLRYVALGDSQTEGVGDGGEFTGLRGFADRFAHRLAEHHPSLSYANLAVRGRRTHQIRQEQLAPALALEPDVATVVAGVNDLLRPGFDPEQVAEQVASMWVELRDQGARVLTMTFPDLSLPAPMGPAVLDRVRALNACLRRAARREGVLWAEMEGHQVVGDQRLWCADRLHASGEGHERMAAALAQVLGLPGSDDAWTRPLPGPAPVAPAGWQAVAAEARWAAHFVGPWLVRRVRGRSSGDGRRAKRPFLMPVR</sequence>
<dbReference type="PANTHER" id="PTHR43784:SF2">
    <property type="entry name" value="GDSL-LIKE LIPASE_ACYLHYDROLASE, PUTATIVE (AFU_ORTHOLOGUE AFUA_2G00820)-RELATED"/>
    <property type="match status" value="1"/>
</dbReference>
<evidence type="ECO:0000313" key="2">
    <source>
        <dbReference type="EMBL" id="GHD29247.1"/>
    </source>
</evidence>
<proteinExistence type="predicted"/>
<dbReference type="Proteomes" id="UP000654947">
    <property type="component" value="Unassembled WGS sequence"/>
</dbReference>
<dbReference type="SUPFAM" id="SSF52266">
    <property type="entry name" value="SGNH hydrolase"/>
    <property type="match status" value="1"/>
</dbReference>
<dbReference type="RefSeq" id="WP_193518163.1">
    <property type="nucleotide sequence ID" value="NZ_BMXL01000015.1"/>
</dbReference>
<evidence type="ECO:0000259" key="1">
    <source>
        <dbReference type="Pfam" id="PF13472"/>
    </source>
</evidence>
<keyword evidence="3" id="KW-1185">Reference proteome</keyword>
<dbReference type="Gene3D" id="3.40.50.1110">
    <property type="entry name" value="SGNH hydrolase"/>
    <property type="match status" value="1"/>
</dbReference>
<dbReference type="InterPro" id="IPR036514">
    <property type="entry name" value="SGNH_hydro_sf"/>
</dbReference>
<dbReference type="InterPro" id="IPR053140">
    <property type="entry name" value="GDSL_Rv0518-like"/>
</dbReference>
<organism evidence="2 3">
    <name type="scientific">Nocardiopsis kunsanensis</name>
    <dbReference type="NCBI Taxonomy" id="141693"/>
    <lineage>
        <taxon>Bacteria</taxon>
        <taxon>Bacillati</taxon>
        <taxon>Actinomycetota</taxon>
        <taxon>Actinomycetes</taxon>
        <taxon>Streptosporangiales</taxon>
        <taxon>Nocardiopsidaceae</taxon>
        <taxon>Nocardiopsis</taxon>
    </lineage>
</organism>
<dbReference type="EMBL" id="BMXL01000015">
    <property type="protein sequence ID" value="GHD29247.1"/>
    <property type="molecule type" value="Genomic_DNA"/>
</dbReference>
<protein>
    <submittedName>
        <fullName evidence="2">Lysophospholipase</fullName>
    </submittedName>
</protein>
<gene>
    <name evidence="2" type="ORF">GCM10007147_29890</name>
</gene>
<dbReference type="PANTHER" id="PTHR43784">
    <property type="entry name" value="GDSL-LIKE LIPASE/ACYLHYDROLASE, PUTATIVE (AFU_ORTHOLOGUE AFUA_2G00820)-RELATED"/>
    <property type="match status" value="1"/>
</dbReference>